<gene>
    <name evidence="2" type="ORF">ACFP3H_02630</name>
</gene>
<name>A0ABW1JL59_9NOCA</name>
<organism evidence="2 3">
    <name type="scientific">Nocardia lasii</name>
    <dbReference type="NCBI Taxonomy" id="1616107"/>
    <lineage>
        <taxon>Bacteria</taxon>
        <taxon>Bacillati</taxon>
        <taxon>Actinomycetota</taxon>
        <taxon>Actinomycetes</taxon>
        <taxon>Mycobacteriales</taxon>
        <taxon>Nocardiaceae</taxon>
        <taxon>Nocardia</taxon>
    </lineage>
</organism>
<dbReference type="EMBL" id="JBHSQN010000001">
    <property type="protein sequence ID" value="MFC6009935.1"/>
    <property type="molecule type" value="Genomic_DNA"/>
</dbReference>
<protein>
    <submittedName>
        <fullName evidence="2">YegP family protein</fullName>
    </submittedName>
</protein>
<proteinExistence type="predicted"/>
<dbReference type="Proteomes" id="UP001596223">
    <property type="component" value="Unassembled WGS sequence"/>
</dbReference>
<comment type="caution">
    <text evidence="2">The sequence shown here is derived from an EMBL/GenBank/DDBJ whole genome shotgun (WGS) entry which is preliminary data.</text>
</comment>
<dbReference type="SUPFAM" id="SSF160113">
    <property type="entry name" value="YegP-like"/>
    <property type="match status" value="1"/>
</dbReference>
<dbReference type="Pfam" id="PF07411">
    <property type="entry name" value="DUF1508"/>
    <property type="match status" value="1"/>
</dbReference>
<evidence type="ECO:0000313" key="2">
    <source>
        <dbReference type="EMBL" id="MFC6009935.1"/>
    </source>
</evidence>
<sequence length="61" mass="6452">MAGKFEVFKDKAGKFHFHLKAGNGEIVLESQGYESKEGAKKGIASIQTNAPGAEIVDLSAT</sequence>
<evidence type="ECO:0000259" key="1">
    <source>
        <dbReference type="Pfam" id="PF07411"/>
    </source>
</evidence>
<dbReference type="RefSeq" id="WP_378598922.1">
    <property type="nucleotide sequence ID" value="NZ_JBHSQN010000001.1"/>
</dbReference>
<accession>A0ABW1JL59</accession>
<dbReference type="InterPro" id="IPR010879">
    <property type="entry name" value="DUF1508"/>
</dbReference>
<dbReference type="PANTHER" id="PTHR40606">
    <property type="match status" value="1"/>
</dbReference>
<reference evidence="3" key="1">
    <citation type="journal article" date="2019" name="Int. J. Syst. Evol. Microbiol.">
        <title>The Global Catalogue of Microorganisms (GCM) 10K type strain sequencing project: providing services to taxonomists for standard genome sequencing and annotation.</title>
        <authorList>
            <consortium name="The Broad Institute Genomics Platform"/>
            <consortium name="The Broad Institute Genome Sequencing Center for Infectious Disease"/>
            <person name="Wu L."/>
            <person name="Ma J."/>
        </authorList>
    </citation>
    <scope>NUCLEOTIDE SEQUENCE [LARGE SCALE GENOMIC DNA]</scope>
    <source>
        <strain evidence="3">CCUG 36956</strain>
    </source>
</reference>
<dbReference type="Gene3D" id="2.30.29.80">
    <property type="match status" value="1"/>
</dbReference>
<dbReference type="InterPro" id="IPR051141">
    <property type="entry name" value="UPF0339_domain"/>
</dbReference>
<dbReference type="PANTHER" id="PTHR40606:SF1">
    <property type="entry name" value="UPF0339 PROTEIN YEGP"/>
    <property type="match status" value="1"/>
</dbReference>
<dbReference type="InterPro" id="IPR036913">
    <property type="entry name" value="YegP-like_sf"/>
</dbReference>
<feature type="domain" description="DUF1508" evidence="1">
    <location>
        <begin position="10"/>
        <end position="57"/>
    </location>
</feature>
<keyword evidence="3" id="KW-1185">Reference proteome</keyword>
<evidence type="ECO:0000313" key="3">
    <source>
        <dbReference type="Proteomes" id="UP001596223"/>
    </source>
</evidence>